<sequence length="627" mass="70045">MALLSPVSLPPSATTGSSSDHRRATSYYVPTISTMSELRQHHSQLVRLGLSSDNHAMGRLIKFAGISTSGDISYALRLFHHLPHPDAFIYNTLFLALSSHHKPPVSPCLLLSHMLEQYVLPNQFTFPPLLRFVSHPSSLSFGRQLHALMYKFGFSSDPFARNNLLCMYLDCGYPYDAWKVFDVSNNRTIITWTTMVSGLSKAGLIDNARALFDEMPERNLVSWNAMITGYVKSGLFREALELFDQMQAEGIEMNKYVGASILAACTGLGLLQKGKLIHRKIESSGLEVDSKLATAIIDMYCKCGCLEKAFEVFNSLKRKGLSTWNCMVGGFAIHGRGTEAIQVFKQMEMEGGVPDDITFLNLLSACAHSGLVAEGKHYFDYMVQKYNIEPKMEHYGCMVDMLGRAGLLKEAKQLIEQMPMEPDADILGALLGACKIHGVVNLGREIGKRVIELDPLNSGRYVLLANLFSGAGRWDDVAQVRKMMSDKGVHKEAGHSLIEMNGVVSEFICGSGSHPQAKEIYSMLDEMLERIKAEGYVADAGVVPHDIAEEEKEEALYYHSEKLAIAFGLIHTKAGETIRITKNLRVCRDCHEVSKFVSRVFNREIIVRDRNRFHHFSNGECSCKDYW</sequence>
<dbReference type="GO" id="GO:0008270">
    <property type="term" value="F:zinc ion binding"/>
    <property type="evidence" value="ECO:0007669"/>
    <property type="project" value="InterPro"/>
</dbReference>
<dbReference type="InterPro" id="IPR011990">
    <property type="entry name" value="TPR-like_helical_dom_sf"/>
</dbReference>
<comment type="caution">
    <text evidence="7">The sequence shown here is derived from an EMBL/GenBank/DDBJ whole genome shotgun (WGS) entry which is preliminary data.</text>
</comment>
<reference evidence="7" key="1">
    <citation type="submission" date="2020-01" db="EMBL/GenBank/DDBJ databases">
        <title>Genome sequence of Kobresia littledalei, the first chromosome-level genome in the family Cyperaceae.</title>
        <authorList>
            <person name="Qu G."/>
        </authorList>
    </citation>
    <scope>NUCLEOTIDE SEQUENCE</scope>
    <source>
        <strain evidence="7">C.B.Clarke</strain>
        <tissue evidence="7">Leaf</tissue>
    </source>
</reference>
<evidence type="ECO:0000256" key="5">
    <source>
        <dbReference type="SAM" id="MobiDB-lite"/>
    </source>
</evidence>
<feature type="repeat" description="PPR" evidence="4">
    <location>
        <begin position="219"/>
        <end position="253"/>
    </location>
</feature>
<protein>
    <submittedName>
        <fullName evidence="7">Pentatricopeptide repeat-containing protein</fullName>
    </submittedName>
</protein>
<dbReference type="GO" id="GO:0009451">
    <property type="term" value="P:RNA modification"/>
    <property type="evidence" value="ECO:0007669"/>
    <property type="project" value="InterPro"/>
</dbReference>
<dbReference type="Pfam" id="PF14432">
    <property type="entry name" value="DYW_deaminase"/>
    <property type="match status" value="1"/>
</dbReference>
<dbReference type="PANTHER" id="PTHR47926">
    <property type="entry name" value="PENTATRICOPEPTIDE REPEAT-CONTAINING PROTEIN"/>
    <property type="match status" value="1"/>
</dbReference>
<organism evidence="7 8">
    <name type="scientific">Carex littledalei</name>
    <dbReference type="NCBI Taxonomy" id="544730"/>
    <lineage>
        <taxon>Eukaryota</taxon>
        <taxon>Viridiplantae</taxon>
        <taxon>Streptophyta</taxon>
        <taxon>Embryophyta</taxon>
        <taxon>Tracheophyta</taxon>
        <taxon>Spermatophyta</taxon>
        <taxon>Magnoliopsida</taxon>
        <taxon>Liliopsida</taxon>
        <taxon>Poales</taxon>
        <taxon>Cyperaceae</taxon>
        <taxon>Cyperoideae</taxon>
        <taxon>Cariceae</taxon>
        <taxon>Carex</taxon>
        <taxon>Carex subgen. Euthyceras</taxon>
    </lineage>
</organism>
<gene>
    <name evidence="7" type="ORF">FCM35_KLT06249</name>
</gene>
<dbReference type="Pfam" id="PF12854">
    <property type="entry name" value="PPR_1"/>
    <property type="match status" value="1"/>
</dbReference>
<dbReference type="InterPro" id="IPR002885">
    <property type="entry name" value="PPR_rpt"/>
</dbReference>
<dbReference type="Gene3D" id="1.25.40.10">
    <property type="entry name" value="Tetratricopeptide repeat domain"/>
    <property type="match status" value="3"/>
</dbReference>
<dbReference type="InterPro" id="IPR046848">
    <property type="entry name" value="E_motif"/>
</dbReference>
<evidence type="ECO:0000313" key="8">
    <source>
        <dbReference type="Proteomes" id="UP000623129"/>
    </source>
</evidence>
<feature type="region of interest" description="Disordered" evidence="5">
    <location>
        <begin position="1"/>
        <end position="22"/>
    </location>
</feature>
<proteinExistence type="inferred from homology"/>
<keyword evidence="2" id="KW-0677">Repeat</keyword>
<name>A0A833V904_9POAL</name>
<dbReference type="GO" id="GO:0003729">
    <property type="term" value="F:mRNA binding"/>
    <property type="evidence" value="ECO:0007669"/>
    <property type="project" value="UniProtKB-ARBA"/>
</dbReference>
<evidence type="ECO:0000256" key="3">
    <source>
        <dbReference type="ARBA" id="ARBA00022946"/>
    </source>
</evidence>
<comment type="similarity">
    <text evidence="1">Belongs to the PPR family. PCMP-H subfamily.</text>
</comment>
<dbReference type="Pfam" id="PF20431">
    <property type="entry name" value="E_motif"/>
    <property type="match status" value="1"/>
</dbReference>
<dbReference type="Pfam" id="PF01535">
    <property type="entry name" value="PPR"/>
    <property type="match status" value="2"/>
</dbReference>
<keyword evidence="8" id="KW-1185">Reference proteome</keyword>
<feature type="repeat" description="PPR" evidence="4">
    <location>
        <begin position="289"/>
        <end position="319"/>
    </location>
</feature>
<dbReference type="PANTHER" id="PTHR47926:SF402">
    <property type="entry name" value="TETRATRICOPEPTIDE-LIKE HELICAL DOMAIN SUPERFAMILY, DYW DOMAIN-CONTAINING PROTEIN"/>
    <property type="match status" value="1"/>
</dbReference>
<feature type="domain" description="DYW" evidence="6">
    <location>
        <begin position="535"/>
        <end position="627"/>
    </location>
</feature>
<evidence type="ECO:0000256" key="4">
    <source>
        <dbReference type="PROSITE-ProRule" id="PRU00708"/>
    </source>
</evidence>
<evidence type="ECO:0000259" key="6">
    <source>
        <dbReference type="Pfam" id="PF14432"/>
    </source>
</evidence>
<dbReference type="Pfam" id="PF13041">
    <property type="entry name" value="PPR_2"/>
    <property type="match status" value="2"/>
</dbReference>
<dbReference type="EMBL" id="SWLB01000015">
    <property type="protein sequence ID" value="KAF3329171.1"/>
    <property type="molecule type" value="Genomic_DNA"/>
</dbReference>
<dbReference type="InterPro" id="IPR046960">
    <property type="entry name" value="PPR_At4g14850-like_plant"/>
</dbReference>
<dbReference type="OrthoDB" id="185373at2759"/>
<dbReference type="AlphaFoldDB" id="A0A833V904"/>
<dbReference type="Proteomes" id="UP000623129">
    <property type="component" value="Unassembled WGS sequence"/>
</dbReference>
<feature type="repeat" description="PPR" evidence="4">
    <location>
        <begin position="320"/>
        <end position="354"/>
    </location>
</feature>
<evidence type="ECO:0000313" key="7">
    <source>
        <dbReference type="EMBL" id="KAF3329171.1"/>
    </source>
</evidence>
<keyword evidence="3" id="KW-0809">Transit peptide</keyword>
<accession>A0A833V904</accession>
<dbReference type="FunFam" id="1.25.40.10:FF:000348">
    <property type="entry name" value="Pentatricopeptide repeat-containing protein chloroplastic"/>
    <property type="match status" value="1"/>
</dbReference>
<dbReference type="NCBIfam" id="TIGR00756">
    <property type="entry name" value="PPR"/>
    <property type="match status" value="4"/>
</dbReference>
<dbReference type="FunFam" id="1.25.40.10:FF:000690">
    <property type="entry name" value="Pentatricopeptide repeat-containing protein"/>
    <property type="match status" value="1"/>
</dbReference>
<dbReference type="InterPro" id="IPR032867">
    <property type="entry name" value="DYW_dom"/>
</dbReference>
<evidence type="ECO:0000256" key="1">
    <source>
        <dbReference type="ARBA" id="ARBA00006643"/>
    </source>
</evidence>
<evidence type="ECO:0000256" key="2">
    <source>
        <dbReference type="ARBA" id="ARBA00022737"/>
    </source>
</evidence>
<dbReference type="PROSITE" id="PS51375">
    <property type="entry name" value="PPR"/>
    <property type="match status" value="4"/>
</dbReference>
<feature type="repeat" description="PPR" evidence="4">
    <location>
        <begin position="188"/>
        <end position="218"/>
    </location>
</feature>